<dbReference type="SMART" id="SM00256">
    <property type="entry name" value="FBOX"/>
    <property type="match status" value="1"/>
</dbReference>
<organism evidence="3 4">
    <name type="scientific">Ganoderma sinense ZZ0214-1</name>
    <dbReference type="NCBI Taxonomy" id="1077348"/>
    <lineage>
        <taxon>Eukaryota</taxon>
        <taxon>Fungi</taxon>
        <taxon>Dikarya</taxon>
        <taxon>Basidiomycota</taxon>
        <taxon>Agaricomycotina</taxon>
        <taxon>Agaricomycetes</taxon>
        <taxon>Polyporales</taxon>
        <taxon>Polyporaceae</taxon>
        <taxon>Ganoderma</taxon>
    </lineage>
</organism>
<feature type="domain" description="F-box" evidence="2">
    <location>
        <begin position="1"/>
        <end position="49"/>
    </location>
</feature>
<dbReference type="SUPFAM" id="SSF81383">
    <property type="entry name" value="F-box domain"/>
    <property type="match status" value="1"/>
</dbReference>
<dbReference type="Pfam" id="PF12937">
    <property type="entry name" value="F-box-like"/>
    <property type="match status" value="1"/>
</dbReference>
<dbReference type="InterPro" id="IPR036047">
    <property type="entry name" value="F-box-like_dom_sf"/>
</dbReference>
<dbReference type="InterPro" id="IPR001810">
    <property type="entry name" value="F-box_dom"/>
</dbReference>
<gene>
    <name evidence="3" type="ORF">GSI_11050</name>
</gene>
<dbReference type="EMBL" id="AYKW01000035">
    <property type="protein sequence ID" value="PIL26870.1"/>
    <property type="molecule type" value="Genomic_DNA"/>
</dbReference>
<dbReference type="STRING" id="1077348.A0A2G8RZD2"/>
<evidence type="ECO:0000259" key="2">
    <source>
        <dbReference type="PROSITE" id="PS50181"/>
    </source>
</evidence>
<sequence length="566" mass="62603">MTRLVSLPAELIAAILNELDFRDLLRCREVCSKFKTIIDDDLRTEYKVELAVSGMQDGLSSPLTLVERLSILRARRKAWNEFAWTAKEDVPMRQGYAWELSGNVLAQTEGERTLHFKQILSAIRGIEGTEWTIPDVGCRITGFGMDPAQDLLVVIEHFWDQNSELMYRIHLKALSTGAPHPAGPPEGMLTPQSKTRSFSCSIKISGDHLGILIACTDSKELLVWDWKLGTLQLHLTGREIRSWAFLTSRLLLVAKAHSQYNEQTGCTVYIPQLAIIDLERHAPSASASPGSVSLCDTSTVCTFHFPPLAHDVVALDMVMQSDPRPTDSENVSPNSLRVPFSLSDDPEHRLFLVSLWIIRGLMEEVVLRALVPASTFLRVLSSSTLGPPVTPENSAAQTLRDFTWAEWGERGARFFVTSGNGSPASSEACYVYGTVFATTQVDSDPDTDAPDGNGMERMSVTVRDFNQLALRRSAPSRATESKSKPGPAEEQNVRVVTDATVLTGAAGVFKEEVTTSLPYTERVLVLSEPEEGQDDTSWDAAIPTEDALVLATSMWNERFRCRIMSI</sequence>
<keyword evidence="4" id="KW-1185">Reference proteome</keyword>
<protein>
    <recommendedName>
        <fullName evidence="2">F-box domain-containing protein</fullName>
    </recommendedName>
</protein>
<accession>A0A2G8RZD2</accession>
<dbReference type="Proteomes" id="UP000230002">
    <property type="component" value="Unassembled WGS sequence"/>
</dbReference>
<feature type="region of interest" description="Disordered" evidence="1">
    <location>
        <begin position="471"/>
        <end position="492"/>
    </location>
</feature>
<dbReference type="PROSITE" id="PS50181">
    <property type="entry name" value="FBOX"/>
    <property type="match status" value="1"/>
</dbReference>
<dbReference type="Gene3D" id="1.20.1280.50">
    <property type="match status" value="1"/>
</dbReference>
<reference evidence="3 4" key="1">
    <citation type="journal article" date="2015" name="Sci. Rep.">
        <title>Chromosome-level genome map provides insights into diverse defense mechanisms in the medicinal fungus Ganoderma sinense.</title>
        <authorList>
            <person name="Zhu Y."/>
            <person name="Xu J."/>
            <person name="Sun C."/>
            <person name="Zhou S."/>
            <person name="Xu H."/>
            <person name="Nelson D.R."/>
            <person name="Qian J."/>
            <person name="Song J."/>
            <person name="Luo H."/>
            <person name="Xiang L."/>
            <person name="Li Y."/>
            <person name="Xu Z."/>
            <person name="Ji A."/>
            <person name="Wang L."/>
            <person name="Lu S."/>
            <person name="Hayward A."/>
            <person name="Sun W."/>
            <person name="Li X."/>
            <person name="Schwartz D.C."/>
            <person name="Wang Y."/>
            <person name="Chen S."/>
        </authorList>
    </citation>
    <scope>NUCLEOTIDE SEQUENCE [LARGE SCALE GENOMIC DNA]</scope>
    <source>
        <strain evidence="3 4">ZZ0214-1</strain>
    </source>
</reference>
<name>A0A2G8RZD2_9APHY</name>
<dbReference type="AlphaFoldDB" id="A0A2G8RZD2"/>
<evidence type="ECO:0000313" key="4">
    <source>
        <dbReference type="Proteomes" id="UP000230002"/>
    </source>
</evidence>
<comment type="caution">
    <text evidence="3">The sequence shown here is derived from an EMBL/GenBank/DDBJ whole genome shotgun (WGS) entry which is preliminary data.</text>
</comment>
<evidence type="ECO:0000313" key="3">
    <source>
        <dbReference type="EMBL" id="PIL26870.1"/>
    </source>
</evidence>
<proteinExistence type="predicted"/>
<dbReference type="OrthoDB" id="3256413at2759"/>
<evidence type="ECO:0000256" key="1">
    <source>
        <dbReference type="SAM" id="MobiDB-lite"/>
    </source>
</evidence>